<dbReference type="EMBL" id="CAJVPV010041926">
    <property type="protein sequence ID" value="CAG8763011.1"/>
    <property type="molecule type" value="Genomic_DNA"/>
</dbReference>
<keyword evidence="2" id="KW-1185">Reference proteome</keyword>
<name>A0A9N9J7I7_9GLOM</name>
<comment type="caution">
    <text evidence="1">The sequence shown here is derived from an EMBL/GenBank/DDBJ whole genome shotgun (WGS) entry which is preliminary data.</text>
</comment>
<accession>A0A9N9J7I7</accession>
<feature type="non-terminal residue" evidence="1">
    <location>
        <position position="51"/>
    </location>
</feature>
<dbReference type="AlphaFoldDB" id="A0A9N9J7I7"/>
<organism evidence="1 2">
    <name type="scientific">Acaulospora morrowiae</name>
    <dbReference type="NCBI Taxonomy" id="94023"/>
    <lineage>
        <taxon>Eukaryota</taxon>
        <taxon>Fungi</taxon>
        <taxon>Fungi incertae sedis</taxon>
        <taxon>Mucoromycota</taxon>
        <taxon>Glomeromycotina</taxon>
        <taxon>Glomeromycetes</taxon>
        <taxon>Diversisporales</taxon>
        <taxon>Acaulosporaceae</taxon>
        <taxon>Acaulospora</taxon>
    </lineage>
</organism>
<evidence type="ECO:0000313" key="2">
    <source>
        <dbReference type="Proteomes" id="UP000789342"/>
    </source>
</evidence>
<evidence type="ECO:0000313" key="1">
    <source>
        <dbReference type="EMBL" id="CAG8763011.1"/>
    </source>
</evidence>
<dbReference type="Proteomes" id="UP000789342">
    <property type="component" value="Unassembled WGS sequence"/>
</dbReference>
<reference evidence="1" key="1">
    <citation type="submission" date="2021-06" db="EMBL/GenBank/DDBJ databases">
        <authorList>
            <person name="Kallberg Y."/>
            <person name="Tangrot J."/>
            <person name="Rosling A."/>
        </authorList>
    </citation>
    <scope>NUCLEOTIDE SEQUENCE</scope>
    <source>
        <strain evidence="1">CL551</strain>
    </source>
</reference>
<gene>
    <name evidence="1" type="ORF">AMORRO_LOCUS16065</name>
</gene>
<feature type="non-terminal residue" evidence="1">
    <location>
        <position position="1"/>
    </location>
</feature>
<proteinExistence type="predicted"/>
<sequence>ALKVVTQKEGFAGDIRSHSSGLCVCSWIYSAESGGSIKLMCVCGDVHEIAT</sequence>
<protein>
    <submittedName>
        <fullName evidence="1">15141_t:CDS:1</fullName>
    </submittedName>
</protein>